<evidence type="ECO:0000313" key="1">
    <source>
        <dbReference type="EMBL" id="PWJ93212.1"/>
    </source>
</evidence>
<comment type="caution">
    <text evidence="1">The sequence shown here is derived from an EMBL/GenBank/DDBJ whole genome shotgun (WGS) entry which is preliminary data.</text>
</comment>
<dbReference type="EMBL" id="QGGI01000008">
    <property type="protein sequence ID" value="PWJ93212.1"/>
    <property type="molecule type" value="Genomic_DNA"/>
</dbReference>
<keyword evidence="2" id="KW-1185">Reference proteome</keyword>
<reference evidence="1 2" key="1">
    <citation type="submission" date="2018-05" db="EMBL/GenBank/DDBJ databases">
        <title>Genomic Encyclopedia of Type Strains, Phase IV (KMG-IV): sequencing the most valuable type-strain genomes for metagenomic binning, comparative biology and taxonomic classification.</title>
        <authorList>
            <person name="Goeker M."/>
        </authorList>
    </citation>
    <scope>NUCLEOTIDE SEQUENCE [LARGE SCALE GENOMIC DNA]</scope>
    <source>
        <strain evidence="1 2">DSM 24906</strain>
    </source>
</reference>
<organism evidence="1 2">
    <name type="scientific">Oceanotoga teriensis</name>
    <dbReference type="NCBI Taxonomy" id="515440"/>
    <lineage>
        <taxon>Bacteria</taxon>
        <taxon>Thermotogati</taxon>
        <taxon>Thermotogota</taxon>
        <taxon>Thermotogae</taxon>
        <taxon>Petrotogales</taxon>
        <taxon>Petrotogaceae</taxon>
        <taxon>Oceanotoga</taxon>
    </lineage>
</organism>
<name>A0AA45HIP4_9BACT</name>
<sequence length="244" mass="28221">MNKKGIAFLILCAFVLTLTIAFVKGKNHFLQVYDMKGSFEGVYSLSKTMNVEKDTIIFINAYKDENILSVDFKILDINGTIIFQTEGKNEKKDYEELKIPSGEYILNIEGYSEKNASYDFNIGHYTDFVNFNNNNSKFDIFNSNVSFSKFIDLNHEMNVLKDSKILLRKFKSNKESDINLSIVNENGDSIIDSDFNFYSKGNYSIINIPKGNYRINVKGNADEKNFYSFNMIYEKEFVEFDSNQ</sequence>
<protein>
    <submittedName>
        <fullName evidence="1">Uncharacterized protein</fullName>
    </submittedName>
</protein>
<dbReference type="Proteomes" id="UP000245921">
    <property type="component" value="Unassembled WGS sequence"/>
</dbReference>
<evidence type="ECO:0000313" key="2">
    <source>
        <dbReference type="Proteomes" id="UP000245921"/>
    </source>
</evidence>
<proteinExistence type="predicted"/>
<dbReference type="RefSeq" id="WP_109604742.1">
    <property type="nucleotide sequence ID" value="NZ_JAMHJO010000011.1"/>
</dbReference>
<dbReference type="AlphaFoldDB" id="A0AA45HIP4"/>
<accession>A0AA45HIP4</accession>
<gene>
    <name evidence="1" type="ORF">C7380_10841</name>
</gene>